<evidence type="ECO:0000313" key="6">
    <source>
        <dbReference type="EMBL" id="VDM98719.1"/>
    </source>
</evidence>
<proteinExistence type="inferred from homology"/>
<gene>
    <name evidence="6" type="ORF">NOO_LOCUS12348</name>
</gene>
<name>A0A182EW04_ONCOC</name>
<dbReference type="InterPro" id="IPR008280">
    <property type="entry name" value="Tub_FtsZ_C"/>
</dbReference>
<dbReference type="InterPro" id="IPR018316">
    <property type="entry name" value="Tubulin/FtsZ_2-layer-sand-dom"/>
</dbReference>
<protein>
    <submittedName>
        <fullName evidence="8">Tubulin_C domain-containing protein</fullName>
    </submittedName>
</protein>
<dbReference type="EMBL" id="UYRW01010369">
    <property type="protein sequence ID" value="VDM98719.1"/>
    <property type="molecule type" value="Genomic_DNA"/>
</dbReference>
<evidence type="ECO:0000256" key="4">
    <source>
        <dbReference type="ARBA" id="ARBA00023134"/>
    </source>
</evidence>
<feature type="domain" description="Tubulin/FtsZ 2-layer sandwich" evidence="5">
    <location>
        <begin position="1"/>
        <end position="69"/>
    </location>
</feature>
<dbReference type="GO" id="GO:0005874">
    <property type="term" value="C:microtubule"/>
    <property type="evidence" value="ECO:0007669"/>
    <property type="project" value="UniProtKB-KW"/>
</dbReference>
<dbReference type="Gene3D" id="3.30.1330.20">
    <property type="entry name" value="Tubulin/FtsZ, C-terminal domain"/>
    <property type="match status" value="1"/>
</dbReference>
<keyword evidence="7" id="KW-1185">Reference proteome</keyword>
<evidence type="ECO:0000259" key="5">
    <source>
        <dbReference type="Pfam" id="PF03953"/>
    </source>
</evidence>
<dbReference type="AlphaFoldDB" id="A0A182EW04"/>
<dbReference type="Pfam" id="PF03953">
    <property type="entry name" value="Tubulin_C"/>
    <property type="match status" value="1"/>
</dbReference>
<sequence>MSVCLLYHDDVTPTNINEAISSVVVIREITKIIRFLPPTVPDEDVAPVPRALCMLANTTTIAETWARLDVKFDLMFAKRAFVY</sequence>
<dbReference type="SUPFAM" id="SSF55307">
    <property type="entry name" value="Tubulin C-terminal domain-like"/>
    <property type="match status" value="1"/>
</dbReference>
<dbReference type="GO" id="GO:0007017">
    <property type="term" value="P:microtubule-based process"/>
    <property type="evidence" value="ECO:0007669"/>
    <property type="project" value="InterPro"/>
</dbReference>
<evidence type="ECO:0000313" key="8">
    <source>
        <dbReference type="WBParaSite" id="nOo.2.0.1.t12348-RA"/>
    </source>
</evidence>
<keyword evidence="4" id="KW-0342">GTP-binding</keyword>
<comment type="similarity">
    <text evidence="1">Belongs to the tubulin family.</text>
</comment>
<dbReference type="InterPro" id="IPR037103">
    <property type="entry name" value="Tubulin/FtsZ-like_C"/>
</dbReference>
<dbReference type="GO" id="GO:0005525">
    <property type="term" value="F:GTP binding"/>
    <property type="evidence" value="ECO:0007669"/>
    <property type="project" value="UniProtKB-KW"/>
</dbReference>
<organism evidence="8">
    <name type="scientific">Onchocerca ochengi</name>
    <name type="common">Filarial nematode worm</name>
    <dbReference type="NCBI Taxonomy" id="42157"/>
    <lineage>
        <taxon>Eukaryota</taxon>
        <taxon>Metazoa</taxon>
        <taxon>Ecdysozoa</taxon>
        <taxon>Nematoda</taxon>
        <taxon>Chromadorea</taxon>
        <taxon>Rhabditida</taxon>
        <taxon>Spirurina</taxon>
        <taxon>Spiruromorpha</taxon>
        <taxon>Filarioidea</taxon>
        <taxon>Onchocercidae</taxon>
        <taxon>Onchocerca</taxon>
    </lineage>
</organism>
<keyword evidence="2" id="KW-0493">Microtubule</keyword>
<dbReference type="InterPro" id="IPR000217">
    <property type="entry name" value="Tubulin"/>
</dbReference>
<accession>A0A182EW04</accession>
<dbReference type="PANTHER" id="PTHR11588">
    <property type="entry name" value="TUBULIN"/>
    <property type="match status" value="1"/>
</dbReference>
<dbReference type="WBParaSite" id="nOo.2.0.1.t12348-RA">
    <property type="protein sequence ID" value="nOo.2.0.1.t12348-RA"/>
    <property type="gene ID" value="nOo.2.0.1.g12348"/>
</dbReference>
<evidence type="ECO:0000313" key="7">
    <source>
        <dbReference type="Proteomes" id="UP000271087"/>
    </source>
</evidence>
<evidence type="ECO:0000256" key="1">
    <source>
        <dbReference type="ARBA" id="ARBA00009636"/>
    </source>
</evidence>
<evidence type="ECO:0000256" key="2">
    <source>
        <dbReference type="ARBA" id="ARBA00022701"/>
    </source>
</evidence>
<reference evidence="6 7" key="2">
    <citation type="submission" date="2018-08" db="EMBL/GenBank/DDBJ databases">
        <authorList>
            <person name="Laetsch R D."/>
            <person name="Stevens L."/>
            <person name="Kumar S."/>
            <person name="Blaxter L. M."/>
        </authorList>
    </citation>
    <scope>NUCLEOTIDE SEQUENCE [LARGE SCALE GENOMIC DNA]</scope>
</reference>
<evidence type="ECO:0000256" key="3">
    <source>
        <dbReference type="ARBA" id="ARBA00022741"/>
    </source>
</evidence>
<keyword evidence="3" id="KW-0547">Nucleotide-binding</keyword>
<dbReference type="InterPro" id="IPR023123">
    <property type="entry name" value="Tubulin_C"/>
</dbReference>
<dbReference type="Proteomes" id="UP000271087">
    <property type="component" value="Unassembled WGS sequence"/>
</dbReference>
<dbReference type="Gene3D" id="1.10.287.600">
    <property type="entry name" value="Helix hairpin bin"/>
    <property type="match status" value="1"/>
</dbReference>
<dbReference type="STRING" id="42157.A0A182EW04"/>
<reference evidence="8" key="1">
    <citation type="submission" date="2016-06" db="UniProtKB">
        <authorList>
            <consortium name="WormBaseParasite"/>
        </authorList>
    </citation>
    <scope>IDENTIFICATION</scope>
</reference>